<evidence type="ECO:0000313" key="2">
    <source>
        <dbReference type="Proteomes" id="UP000253727"/>
    </source>
</evidence>
<sequence length="187" mass="21040">MDQASKLARGLLLIGNQLLALAGDAADLKESVPNTPSSAFDFQNDSHLWLALAKHDLEERRRRRGFIDPSMLGDAGWEILLDLYIAAKERTKVATMDVLVDGTMSHTTGLRWIEKLESAKLVEREQDASDSRRKFLRLSLLGYQKMTAYFSDGRKALLEEDLMRTRTRTKSKASEAEKALIQVDDAT</sequence>
<dbReference type="Gene3D" id="1.10.10.10">
    <property type="entry name" value="Winged helix-like DNA-binding domain superfamily/Winged helix DNA-binding domain"/>
    <property type="match status" value="1"/>
</dbReference>
<reference evidence="1 2" key="1">
    <citation type="submission" date="2018-04" db="EMBL/GenBank/DDBJ databases">
        <title>Altererythrobacter sp. HME9302 genome sequencing and assembly.</title>
        <authorList>
            <person name="Kang H."/>
            <person name="Kim H."/>
            <person name="Joh K."/>
        </authorList>
    </citation>
    <scope>NUCLEOTIDE SEQUENCE [LARGE SCALE GENOMIC DNA]</scope>
    <source>
        <strain evidence="1 2">HME9302</strain>
    </source>
</reference>
<gene>
    <name evidence="1" type="ORF">HME9302_01494</name>
</gene>
<comment type="caution">
    <text evidence="1">The sequence shown here is derived from an EMBL/GenBank/DDBJ whole genome shotgun (WGS) entry which is preliminary data.</text>
</comment>
<name>A0A369Q5Y0_9SPHN</name>
<proteinExistence type="predicted"/>
<dbReference type="RefSeq" id="WP_115366485.1">
    <property type="nucleotide sequence ID" value="NZ_QBKA01000002.1"/>
</dbReference>
<dbReference type="AlphaFoldDB" id="A0A369Q5Y0"/>
<dbReference type="OrthoDB" id="7594920at2"/>
<dbReference type="SUPFAM" id="SSF46785">
    <property type="entry name" value="Winged helix' DNA-binding domain"/>
    <property type="match status" value="1"/>
</dbReference>
<dbReference type="InterPro" id="IPR036388">
    <property type="entry name" value="WH-like_DNA-bd_sf"/>
</dbReference>
<accession>A0A369Q5Y0</accession>
<protein>
    <recommendedName>
        <fullName evidence="3">HTH marR-type domain-containing protein</fullName>
    </recommendedName>
</protein>
<dbReference type="EMBL" id="QBKA01000002">
    <property type="protein sequence ID" value="RDC60293.1"/>
    <property type="molecule type" value="Genomic_DNA"/>
</dbReference>
<keyword evidence="2" id="KW-1185">Reference proteome</keyword>
<organism evidence="1 2">
    <name type="scientific">Alteripontixanthobacter maritimus</name>
    <dbReference type="NCBI Taxonomy" id="2161824"/>
    <lineage>
        <taxon>Bacteria</taxon>
        <taxon>Pseudomonadati</taxon>
        <taxon>Pseudomonadota</taxon>
        <taxon>Alphaproteobacteria</taxon>
        <taxon>Sphingomonadales</taxon>
        <taxon>Erythrobacteraceae</taxon>
        <taxon>Alteripontixanthobacter</taxon>
    </lineage>
</organism>
<dbReference type="InterPro" id="IPR036390">
    <property type="entry name" value="WH_DNA-bd_sf"/>
</dbReference>
<evidence type="ECO:0000313" key="1">
    <source>
        <dbReference type="EMBL" id="RDC60293.1"/>
    </source>
</evidence>
<evidence type="ECO:0008006" key="3">
    <source>
        <dbReference type="Google" id="ProtNLM"/>
    </source>
</evidence>
<dbReference type="Proteomes" id="UP000253727">
    <property type="component" value="Unassembled WGS sequence"/>
</dbReference>